<feature type="signal peptide" evidence="3">
    <location>
        <begin position="1"/>
        <end position="23"/>
    </location>
</feature>
<accession>A0A132NUZ6</accession>
<dbReference type="Proteomes" id="UP000070089">
    <property type="component" value="Unassembled WGS sequence"/>
</dbReference>
<feature type="chain" id="PRO_5007800047" evidence="3">
    <location>
        <begin position="24"/>
        <end position="710"/>
    </location>
</feature>
<feature type="region of interest" description="Disordered" evidence="2">
    <location>
        <begin position="673"/>
        <end position="698"/>
    </location>
</feature>
<keyword evidence="1" id="KW-0175">Coiled coil</keyword>
<proteinExistence type="predicted"/>
<evidence type="ECO:0000256" key="2">
    <source>
        <dbReference type="SAM" id="MobiDB-lite"/>
    </source>
</evidence>
<keyword evidence="3" id="KW-0732">Signal</keyword>
<comment type="caution">
    <text evidence="4">The sequence shown here is derived from an EMBL/GenBank/DDBJ whole genome shotgun (WGS) entry which is preliminary data.</text>
</comment>
<organism evidence="4 5">
    <name type="scientific">Giardia duodenalis assemblage B</name>
    <dbReference type="NCBI Taxonomy" id="1394984"/>
    <lineage>
        <taxon>Eukaryota</taxon>
        <taxon>Metamonada</taxon>
        <taxon>Diplomonadida</taxon>
        <taxon>Hexamitidae</taxon>
        <taxon>Giardiinae</taxon>
        <taxon>Giardia</taxon>
    </lineage>
</organism>
<reference evidence="4 5" key="1">
    <citation type="journal article" date="2015" name="Mol. Biochem. Parasitol.">
        <title>Identification of polymorphic genes for use in assemblage B genotyping assays through comparative genomics of multiple assemblage B Giardia duodenalis isolates.</title>
        <authorList>
            <person name="Wielinga C."/>
            <person name="Thompson R.C."/>
            <person name="Monis P."/>
            <person name="Ryan U."/>
        </authorList>
    </citation>
    <scope>NUCLEOTIDE SEQUENCE [LARGE SCALE GENOMIC DNA]</scope>
    <source>
        <strain evidence="4 5">BAH15c1</strain>
    </source>
</reference>
<evidence type="ECO:0000256" key="1">
    <source>
        <dbReference type="SAM" id="Coils"/>
    </source>
</evidence>
<feature type="coiled-coil region" evidence="1">
    <location>
        <begin position="304"/>
        <end position="412"/>
    </location>
</feature>
<feature type="compositionally biased region" description="Basic and acidic residues" evidence="2">
    <location>
        <begin position="136"/>
        <end position="145"/>
    </location>
</feature>
<gene>
    <name evidence="4" type="ORF">QR46_2489</name>
</gene>
<evidence type="ECO:0000256" key="3">
    <source>
        <dbReference type="SAM" id="SignalP"/>
    </source>
</evidence>
<evidence type="ECO:0000313" key="4">
    <source>
        <dbReference type="EMBL" id="KWX13522.1"/>
    </source>
</evidence>
<feature type="compositionally biased region" description="Polar residues" evidence="2">
    <location>
        <begin position="109"/>
        <end position="135"/>
    </location>
</feature>
<dbReference type="EMBL" id="JXTI01000066">
    <property type="protein sequence ID" value="KWX13522.1"/>
    <property type="molecule type" value="Genomic_DNA"/>
</dbReference>
<feature type="region of interest" description="Disordered" evidence="2">
    <location>
        <begin position="38"/>
        <end position="164"/>
    </location>
</feature>
<feature type="compositionally biased region" description="Polar residues" evidence="2">
    <location>
        <begin position="38"/>
        <end position="70"/>
    </location>
</feature>
<dbReference type="Gene3D" id="1.10.287.1490">
    <property type="match status" value="1"/>
</dbReference>
<dbReference type="OrthoDB" id="10258119at2759"/>
<feature type="compositionally biased region" description="Acidic residues" evidence="2">
    <location>
        <begin position="687"/>
        <end position="696"/>
    </location>
</feature>
<dbReference type="AlphaFoldDB" id="A0A132NUZ6"/>
<protein>
    <submittedName>
        <fullName evidence="4">Spindle pole protein/ putative / Chromosome segregation protein SMC</fullName>
    </submittedName>
</protein>
<dbReference type="VEuPathDB" id="GiardiaDB:QR46_2489"/>
<evidence type="ECO:0000313" key="5">
    <source>
        <dbReference type="Proteomes" id="UP000070089"/>
    </source>
</evidence>
<name>A0A132NUZ6_GIAIN</name>
<feature type="coiled-coil region" evidence="1">
    <location>
        <begin position="438"/>
        <end position="514"/>
    </location>
</feature>
<sequence>MAAFISVLLGLLNFAFYINMTTQQTKVGLDYRRYTESKQASGSTATPNSLPSAMSTSSVSRLGLRTTSRIPTAGLTRSVSTTDRTDRSLPRGTGIAGVRPRVGIDRPASSATRQLPGKNANTATSTHLPVSSSVHPSEKAIKRPQMEPSLKQSTMPGRGSTPQDRRLAIKRGKDMSAADVREAHPLSQEERIAARRRAESLHEHLLKPQSIESAPNSTEITHAEMPEPRAYEYPPRGENPLYKSRIQTKLITDAQISTTHEPNAASPRPGIDASIEAAIPPSIFTKSCAMVTDVLANPYAGISVENLLTEMARLEQLVKDNETTYKANVVELQEQITAGNCRAEQLERYLEEKVKEIQSLTARLEDMDQITVNMTKERADLDTVVQSLNTTIVSLQEEIESLIAVGKRQEEKHAIELSDIRGAMQKAVEDVHRRDREKMQLEDRVHELEGALNEARQQTVATESETNYIKAELMELSERVKEYVSNERGLAEELTRKEAEIAQLQEEIHQYNSEKAMKEFGKSAESLFSALATVDFSSQINFLDDARTEEVNALKEQIIRLEIEFSNYKATYSGVKVVPSENGDILQSDDNTNVRILPCEHCNRGVDFVQTMLDLVDLRKMETEWMIDTKATKEENAKLKAALLELGRRYKALQATSTDNKVLSQNTSVPAASSAASFGNGTVPEMDFPEQQDPDEENRTLNFAYIKAPP</sequence>